<protein>
    <submittedName>
        <fullName evidence="1">Uncharacterized protein</fullName>
    </submittedName>
</protein>
<gene>
    <name evidence="1" type="ORF">GCM10020367_07420</name>
</gene>
<accession>A0ABP6S5E5</accession>
<sequence length="69" mass="7560">MQIRDNLLDRIAEAEREGWRGEVEGLKVSLAGAEQKLAQVDERSTVDLGLPTFHEVAGRTVAAGERSRA</sequence>
<dbReference type="EMBL" id="BAAAYL010000001">
    <property type="protein sequence ID" value="GAA3368561.1"/>
    <property type="molecule type" value="Genomic_DNA"/>
</dbReference>
<dbReference type="RefSeq" id="WP_345034525.1">
    <property type="nucleotide sequence ID" value="NZ_BAAAYL010000001.1"/>
</dbReference>
<keyword evidence="2" id="KW-1185">Reference proteome</keyword>
<proteinExistence type="predicted"/>
<evidence type="ECO:0000313" key="2">
    <source>
        <dbReference type="Proteomes" id="UP001499990"/>
    </source>
</evidence>
<organism evidence="1 2">
    <name type="scientific">Streptomyces sannanensis</name>
    <dbReference type="NCBI Taxonomy" id="285536"/>
    <lineage>
        <taxon>Bacteria</taxon>
        <taxon>Bacillati</taxon>
        <taxon>Actinomycetota</taxon>
        <taxon>Actinomycetes</taxon>
        <taxon>Kitasatosporales</taxon>
        <taxon>Streptomycetaceae</taxon>
        <taxon>Streptomyces</taxon>
    </lineage>
</organism>
<comment type="caution">
    <text evidence="1">The sequence shown here is derived from an EMBL/GenBank/DDBJ whole genome shotgun (WGS) entry which is preliminary data.</text>
</comment>
<reference evidence="2" key="1">
    <citation type="journal article" date="2019" name="Int. J. Syst. Evol. Microbiol.">
        <title>The Global Catalogue of Microorganisms (GCM) 10K type strain sequencing project: providing services to taxonomists for standard genome sequencing and annotation.</title>
        <authorList>
            <consortium name="The Broad Institute Genomics Platform"/>
            <consortium name="The Broad Institute Genome Sequencing Center for Infectious Disease"/>
            <person name="Wu L."/>
            <person name="Ma J."/>
        </authorList>
    </citation>
    <scope>NUCLEOTIDE SEQUENCE [LARGE SCALE GENOMIC DNA]</scope>
    <source>
        <strain evidence="2">JCM 9651</strain>
    </source>
</reference>
<name>A0ABP6S5E5_9ACTN</name>
<dbReference type="Proteomes" id="UP001499990">
    <property type="component" value="Unassembled WGS sequence"/>
</dbReference>
<evidence type="ECO:0000313" key="1">
    <source>
        <dbReference type="EMBL" id="GAA3368561.1"/>
    </source>
</evidence>